<organism evidence="2 3">
    <name type="scientific">Spodoptera exigua</name>
    <name type="common">Beet armyworm</name>
    <name type="synonym">Noctua fulgens</name>
    <dbReference type="NCBI Taxonomy" id="7107"/>
    <lineage>
        <taxon>Eukaryota</taxon>
        <taxon>Metazoa</taxon>
        <taxon>Ecdysozoa</taxon>
        <taxon>Arthropoda</taxon>
        <taxon>Hexapoda</taxon>
        <taxon>Insecta</taxon>
        <taxon>Pterygota</taxon>
        <taxon>Neoptera</taxon>
        <taxon>Endopterygota</taxon>
        <taxon>Lepidoptera</taxon>
        <taxon>Glossata</taxon>
        <taxon>Ditrysia</taxon>
        <taxon>Noctuoidea</taxon>
        <taxon>Noctuidae</taxon>
        <taxon>Amphipyrinae</taxon>
        <taxon>Spodoptera</taxon>
    </lineage>
</organism>
<feature type="transmembrane region" description="Helical" evidence="1">
    <location>
        <begin position="71"/>
        <end position="96"/>
    </location>
</feature>
<sequence>MWNPDEPPRHPQVIRILKVTPHLMIINHCSDVSGGVFSLILRRSPSRVDRWQWFEYKRQFYNFELPNVIRYSAVCAGCVEASSLFMVFICMAAFIVL</sequence>
<dbReference type="Proteomes" id="UP000648187">
    <property type="component" value="Unassembled WGS sequence"/>
</dbReference>
<evidence type="ECO:0000256" key="1">
    <source>
        <dbReference type="SAM" id="Phobius"/>
    </source>
</evidence>
<accession>A0A835L195</accession>
<evidence type="ECO:0000313" key="2">
    <source>
        <dbReference type="EMBL" id="KAF9411038.1"/>
    </source>
</evidence>
<keyword evidence="1" id="KW-0812">Transmembrane</keyword>
<keyword evidence="1" id="KW-1133">Transmembrane helix</keyword>
<dbReference type="AlphaFoldDB" id="A0A835L195"/>
<proteinExistence type="predicted"/>
<reference evidence="2" key="1">
    <citation type="submission" date="2020-08" db="EMBL/GenBank/DDBJ databases">
        <title>Spodoptera exigua strain:BAW_Kor-Di-RS1 Genome sequencing and assembly.</title>
        <authorList>
            <person name="Kim J."/>
            <person name="Nam H.Y."/>
            <person name="Kwon M."/>
            <person name="Choi J.H."/>
            <person name="Cho S.R."/>
            <person name="Kim G.-H."/>
        </authorList>
    </citation>
    <scope>NUCLEOTIDE SEQUENCE</scope>
    <source>
        <strain evidence="2">BAW_Kor-Di-RS1</strain>
        <tissue evidence="2">Whole-body</tissue>
    </source>
</reference>
<comment type="caution">
    <text evidence="2">The sequence shown here is derived from an EMBL/GenBank/DDBJ whole genome shotgun (WGS) entry which is preliminary data.</text>
</comment>
<name>A0A835L195_SPOEX</name>
<gene>
    <name evidence="2" type="ORF">HW555_010084</name>
</gene>
<protein>
    <submittedName>
        <fullName evidence="2">Uncharacterized protein</fullName>
    </submittedName>
</protein>
<keyword evidence="3" id="KW-1185">Reference proteome</keyword>
<evidence type="ECO:0000313" key="3">
    <source>
        <dbReference type="Proteomes" id="UP000648187"/>
    </source>
</evidence>
<dbReference type="EMBL" id="JACKWZ010000238">
    <property type="protein sequence ID" value="KAF9411038.1"/>
    <property type="molecule type" value="Genomic_DNA"/>
</dbReference>
<keyword evidence="1" id="KW-0472">Membrane</keyword>